<name>A0AAV3QP05_LITER</name>
<protein>
    <submittedName>
        <fullName evidence="2">Uncharacterized protein</fullName>
    </submittedName>
</protein>
<organism evidence="2 3">
    <name type="scientific">Lithospermum erythrorhizon</name>
    <name type="common">Purple gromwell</name>
    <name type="synonym">Lithospermum officinale var. erythrorhizon</name>
    <dbReference type="NCBI Taxonomy" id="34254"/>
    <lineage>
        <taxon>Eukaryota</taxon>
        <taxon>Viridiplantae</taxon>
        <taxon>Streptophyta</taxon>
        <taxon>Embryophyta</taxon>
        <taxon>Tracheophyta</taxon>
        <taxon>Spermatophyta</taxon>
        <taxon>Magnoliopsida</taxon>
        <taxon>eudicotyledons</taxon>
        <taxon>Gunneridae</taxon>
        <taxon>Pentapetalae</taxon>
        <taxon>asterids</taxon>
        <taxon>lamiids</taxon>
        <taxon>Boraginales</taxon>
        <taxon>Boraginaceae</taxon>
        <taxon>Boraginoideae</taxon>
        <taxon>Lithospermeae</taxon>
        <taxon>Lithospermum</taxon>
    </lineage>
</organism>
<feature type="region of interest" description="Disordered" evidence="1">
    <location>
        <begin position="157"/>
        <end position="176"/>
    </location>
</feature>
<comment type="caution">
    <text evidence="2">The sequence shown here is derived from an EMBL/GenBank/DDBJ whole genome shotgun (WGS) entry which is preliminary data.</text>
</comment>
<keyword evidence="3" id="KW-1185">Reference proteome</keyword>
<proteinExistence type="predicted"/>
<dbReference type="Proteomes" id="UP001454036">
    <property type="component" value="Unassembled WGS sequence"/>
</dbReference>
<evidence type="ECO:0000256" key="1">
    <source>
        <dbReference type="SAM" id="MobiDB-lite"/>
    </source>
</evidence>
<evidence type="ECO:0000313" key="2">
    <source>
        <dbReference type="EMBL" id="GAA0165775.1"/>
    </source>
</evidence>
<sequence>MPNLKMITARLEYFVDRSHALGLQKFDTKEKGGAYRAPSSSMVDKSRIFGRDDEKEKLIQRVLFDGGGVPDVSVIAVTGMGADTVDGVPDCSTSVNKQGPRHGTPKISPANSVASIKHLKPINELDDMEENVCQSNDLVRVLSSALAKALAEKGAYPKGPRNIAKQKQGVQPKKIRKPPKSTFGLIRFGFSCFVLVLDRFRP</sequence>
<dbReference type="EMBL" id="BAABME010022426">
    <property type="protein sequence ID" value="GAA0165775.1"/>
    <property type="molecule type" value="Genomic_DNA"/>
</dbReference>
<evidence type="ECO:0000313" key="3">
    <source>
        <dbReference type="Proteomes" id="UP001454036"/>
    </source>
</evidence>
<gene>
    <name evidence="2" type="ORF">LIER_40055</name>
</gene>
<reference evidence="2 3" key="1">
    <citation type="submission" date="2024-01" db="EMBL/GenBank/DDBJ databases">
        <title>The complete chloroplast genome sequence of Lithospermum erythrorhizon: insights into the phylogenetic relationship among Boraginaceae species and the maternal lineages of purple gromwells.</title>
        <authorList>
            <person name="Okada T."/>
            <person name="Watanabe K."/>
        </authorList>
    </citation>
    <scope>NUCLEOTIDE SEQUENCE [LARGE SCALE GENOMIC DNA]</scope>
</reference>
<accession>A0AAV3QP05</accession>
<dbReference type="AlphaFoldDB" id="A0AAV3QP05"/>